<reference evidence="1" key="1">
    <citation type="submission" date="2018-05" db="EMBL/GenBank/DDBJ databases">
        <authorList>
            <person name="Lanie J.A."/>
            <person name="Ng W.-L."/>
            <person name="Kazmierczak K.M."/>
            <person name="Andrzejewski T.M."/>
            <person name="Davidsen T.M."/>
            <person name="Wayne K.J."/>
            <person name="Tettelin H."/>
            <person name="Glass J.I."/>
            <person name="Rusch D."/>
            <person name="Podicherti R."/>
            <person name="Tsui H.-C.T."/>
            <person name="Winkler M.E."/>
        </authorList>
    </citation>
    <scope>NUCLEOTIDE SEQUENCE</scope>
</reference>
<name>A0A381Q9B7_9ZZZZ</name>
<gene>
    <name evidence="1" type="ORF">METZ01_LOCUS28484</name>
</gene>
<evidence type="ECO:0000313" key="1">
    <source>
        <dbReference type="EMBL" id="SUZ75630.1"/>
    </source>
</evidence>
<dbReference type="EMBL" id="UINC01001252">
    <property type="protein sequence ID" value="SUZ75630.1"/>
    <property type="molecule type" value="Genomic_DNA"/>
</dbReference>
<accession>A0A381Q9B7</accession>
<protein>
    <recommendedName>
        <fullName evidence="2">Asparagine synthetase B</fullName>
    </recommendedName>
</protein>
<evidence type="ECO:0008006" key="2">
    <source>
        <dbReference type="Google" id="ProtNLM"/>
    </source>
</evidence>
<proteinExistence type="predicted"/>
<sequence length="422" mass="46935">MLIRSFSTLLLVMTLLGGLGIRSVQAQSLLVPMDRQQQNHLRAYGLAYWTLEQEEKAEWLLNYRGGSFLLPDLPSVRREAAYRGVSITGVDAPAEARIRATIEGANMEAVPLEQAPKVAIYTPPNSTPWDDAVTMVLEYAGIPYETIWDYEVLEGGLSEYEWIHLHHEDFTGQYSKFYLTYAGAPWLQEEVARNQEVARAGDFADVPELKKHIALEIRTYVENGGFLFAMCSATETLELALAALSVDIAAAYSDGTPPDANATSKLDWVASMAFENGDVQIAPSINAFSDIDAHQVNTPWRKALGVYTLFDFSAKFDPVPAMLTQNHESVLPDFYGLTTSFREDRLKSNTVVLGQEGGWAKYLHGNFGEGTWTYFGGHDPEDPEHQIGDPQTDLALYPNSPGYRLILNNVLFPAAKKKKLKT</sequence>
<dbReference type="AlphaFoldDB" id="A0A381Q9B7"/>
<organism evidence="1">
    <name type="scientific">marine metagenome</name>
    <dbReference type="NCBI Taxonomy" id="408172"/>
    <lineage>
        <taxon>unclassified sequences</taxon>
        <taxon>metagenomes</taxon>
        <taxon>ecological metagenomes</taxon>
    </lineage>
</organism>